<protein>
    <recommendedName>
        <fullName evidence="4">Thyroglobulin type-1 domain-containing protein</fullName>
    </recommendedName>
</protein>
<reference evidence="2 3" key="1">
    <citation type="journal article" date="2016" name="Environ. Microbiol.">
        <title>New Methyloceanibacter diversity from North Sea sediments includes methanotroph containing solely the soluble methane monooxygenase.</title>
        <authorList>
            <person name="Vekeman B."/>
            <person name="Kerckhof F.M."/>
            <person name="Cremers G."/>
            <person name="de Vos P."/>
            <person name="Vandamme P."/>
            <person name="Boon N."/>
            <person name="Op den Camp H.J."/>
            <person name="Heylen K."/>
        </authorList>
    </citation>
    <scope>NUCLEOTIDE SEQUENCE [LARGE SCALE GENOMIC DNA]</scope>
    <source>
        <strain evidence="2 3">R-67176</strain>
    </source>
</reference>
<evidence type="ECO:0008006" key="4">
    <source>
        <dbReference type="Google" id="ProtNLM"/>
    </source>
</evidence>
<organism evidence="2 3">
    <name type="scientific">Methyloceanibacter stevinii</name>
    <dbReference type="NCBI Taxonomy" id="1774970"/>
    <lineage>
        <taxon>Bacteria</taxon>
        <taxon>Pseudomonadati</taxon>
        <taxon>Pseudomonadota</taxon>
        <taxon>Alphaproteobacteria</taxon>
        <taxon>Hyphomicrobiales</taxon>
        <taxon>Hyphomicrobiaceae</taxon>
        <taxon>Methyloceanibacter</taxon>
    </lineage>
</organism>
<feature type="signal peptide" evidence="1">
    <location>
        <begin position="1"/>
        <end position="21"/>
    </location>
</feature>
<evidence type="ECO:0000313" key="3">
    <source>
        <dbReference type="Proteomes" id="UP000094172"/>
    </source>
</evidence>
<dbReference type="STRING" id="1774970.AUC70_15375"/>
<accession>A0A1E3VRW6</accession>
<keyword evidence="1" id="KW-0732">Signal</keyword>
<sequence>MIMWMRIIAFSIAALGCLALAGCDEDSKDSFVLCESTYALCTTAACTPADGSTETVSCACDVKTGYSAGQKPCTGSVETDKGTEISSRYYPIKSYAACNNDRPWAWCLDKPCIVDMDDPKKASCACTVDRNQGPYLVVTDTYTDTTCTTNLWSSATVDGVNEITDFLKTTKELKPYDIKVLNAPN</sequence>
<name>A0A1E3VRW6_9HYPH</name>
<evidence type="ECO:0000256" key="1">
    <source>
        <dbReference type="SAM" id="SignalP"/>
    </source>
</evidence>
<dbReference type="AlphaFoldDB" id="A0A1E3VRW6"/>
<comment type="caution">
    <text evidence="2">The sequence shown here is derived from an EMBL/GenBank/DDBJ whole genome shotgun (WGS) entry which is preliminary data.</text>
</comment>
<dbReference type="Proteomes" id="UP000094172">
    <property type="component" value="Unassembled WGS sequence"/>
</dbReference>
<proteinExistence type="predicted"/>
<gene>
    <name evidence="2" type="ORF">AUC70_15375</name>
</gene>
<dbReference type="EMBL" id="LPWE01000005">
    <property type="protein sequence ID" value="ODR96270.1"/>
    <property type="molecule type" value="Genomic_DNA"/>
</dbReference>
<evidence type="ECO:0000313" key="2">
    <source>
        <dbReference type="EMBL" id="ODR96270.1"/>
    </source>
</evidence>
<dbReference type="PROSITE" id="PS51257">
    <property type="entry name" value="PROKAR_LIPOPROTEIN"/>
    <property type="match status" value="1"/>
</dbReference>
<keyword evidence="3" id="KW-1185">Reference proteome</keyword>
<feature type="chain" id="PRO_5009138510" description="Thyroglobulin type-1 domain-containing protein" evidence="1">
    <location>
        <begin position="22"/>
        <end position="185"/>
    </location>
</feature>